<dbReference type="SUPFAM" id="SSF56935">
    <property type="entry name" value="Porins"/>
    <property type="match status" value="1"/>
</dbReference>
<protein>
    <submittedName>
        <fullName evidence="9">TonB-dependent receptor</fullName>
    </submittedName>
</protein>
<dbReference type="PANTHER" id="PTHR35093:SF8">
    <property type="entry name" value="OUTER MEMBRANE PROTEIN NMB0088-RELATED"/>
    <property type="match status" value="1"/>
</dbReference>
<organism evidence="9 10">
    <name type="scientific">Sphingomonas hominis</name>
    <dbReference type="NCBI Taxonomy" id="2741495"/>
    <lineage>
        <taxon>Bacteria</taxon>
        <taxon>Pseudomonadati</taxon>
        <taxon>Pseudomonadota</taxon>
        <taxon>Alphaproteobacteria</taxon>
        <taxon>Sphingomonadales</taxon>
        <taxon>Sphingomonadaceae</taxon>
        <taxon>Sphingomonas</taxon>
    </lineage>
</organism>
<dbReference type="PANTHER" id="PTHR35093">
    <property type="entry name" value="OUTER MEMBRANE PROTEIN NMB0088-RELATED"/>
    <property type="match status" value="1"/>
</dbReference>
<dbReference type="Proteomes" id="UP000621447">
    <property type="component" value="Unassembled WGS sequence"/>
</dbReference>
<keyword evidence="3" id="KW-1134">Transmembrane beta strand</keyword>
<feature type="chain" id="PRO_5046325651" evidence="8">
    <location>
        <begin position="27"/>
        <end position="433"/>
    </location>
</feature>
<evidence type="ECO:0000256" key="4">
    <source>
        <dbReference type="ARBA" id="ARBA00022692"/>
    </source>
</evidence>
<evidence type="ECO:0000256" key="1">
    <source>
        <dbReference type="ARBA" id="ARBA00004571"/>
    </source>
</evidence>
<evidence type="ECO:0000256" key="8">
    <source>
        <dbReference type="SAM" id="SignalP"/>
    </source>
</evidence>
<sequence length="433" mass="45943">MTHSFRAALAATVVVYSLTLSAQAHAQAFYLQEQSARAAGRAFSGEVADTGAASLWWNPAAIADTNEREVTISAAAILPRGRVVDQGTLIRRPGQPFAPVGGDGVSRNPINNGVLPSGAIALPLTNRIAVGLAVTSPYSFTTDYDDDSWARYSADRTKLRTIDIQPSLGIALTDWLRVGGAVNVEYTDASLSNKLPNLSAALHDGEQRLAGDGWDLGWTAGVQLHHQWAIVGIAYKSAIEHHLKGELETSGLAGPLAASNRTVSDARASFYTPAQIIVGGRFRASDALTLNTQVVRYTWSKFDAIRLGAPINTAIPENYRDSWSLAGGVDYAVSPAVTLRAGVQHAITPTRNGDRDARVPDSDRWNYGAGATFKLTSGLSIDAAANYVDFKDATIDRITAAYAGTAVQTPIVTDGSLKDAHAVVLSLGARLTF</sequence>
<keyword evidence="5 8" id="KW-0732">Signal</keyword>
<evidence type="ECO:0000313" key="10">
    <source>
        <dbReference type="Proteomes" id="UP000621447"/>
    </source>
</evidence>
<keyword evidence="6" id="KW-0472">Membrane</keyword>
<reference evidence="9 10" key="1">
    <citation type="submission" date="2020-06" db="EMBL/GenBank/DDBJ databases">
        <title>Sphingomonas hominis sp. nov., a member of the Sphingomonas, isolated from the hair of a 22-year-old girl.</title>
        <authorList>
            <person name="Zhang D.-F."/>
            <person name="Cui X.-W."/>
        </authorList>
    </citation>
    <scope>NUCLEOTIDE SEQUENCE [LARGE SCALE GENOMIC DNA]</scope>
    <source>
        <strain evidence="9 10">HHU CXW</strain>
    </source>
</reference>
<comment type="subcellular location">
    <subcellularLocation>
        <location evidence="1">Cell outer membrane</location>
        <topology evidence="1">Multi-pass membrane protein</topology>
    </subcellularLocation>
</comment>
<evidence type="ECO:0000256" key="6">
    <source>
        <dbReference type="ARBA" id="ARBA00023136"/>
    </source>
</evidence>
<evidence type="ECO:0000313" key="9">
    <source>
        <dbReference type="EMBL" id="NTS66383.1"/>
    </source>
</evidence>
<evidence type="ECO:0000256" key="5">
    <source>
        <dbReference type="ARBA" id="ARBA00022729"/>
    </source>
</evidence>
<proteinExistence type="inferred from homology"/>
<keyword evidence="10" id="KW-1185">Reference proteome</keyword>
<accession>A0ABX2JIY9</accession>
<dbReference type="InterPro" id="IPR005017">
    <property type="entry name" value="OMPP1/FadL/TodX"/>
</dbReference>
<evidence type="ECO:0000256" key="3">
    <source>
        <dbReference type="ARBA" id="ARBA00022452"/>
    </source>
</evidence>
<dbReference type="Gene3D" id="2.40.160.60">
    <property type="entry name" value="Outer membrane protein transport protein (OMPP1/FadL/TodX)"/>
    <property type="match status" value="1"/>
</dbReference>
<keyword evidence="7" id="KW-0998">Cell outer membrane</keyword>
<dbReference type="EMBL" id="JABULH010000007">
    <property type="protein sequence ID" value="NTS66383.1"/>
    <property type="molecule type" value="Genomic_DNA"/>
</dbReference>
<evidence type="ECO:0000256" key="7">
    <source>
        <dbReference type="ARBA" id="ARBA00023237"/>
    </source>
</evidence>
<comment type="caution">
    <text evidence="9">The sequence shown here is derived from an EMBL/GenBank/DDBJ whole genome shotgun (WGS) entry which is preliminary data.</text>
</comment>
<keyword evidence="9" id="KW-0675">Receptor</keyword>
<dbReference type="Pfam" id="PF03349">
    <property type="entry name" value="Toluene_X"/>
    <property type="match status" value="1"/>
</dbReference>
<feature type="signal peptide" evidence="8">
    <location>
        <begin position="1"/>
        <end position="26"/>
    </location>
</feature>
<gene>
    <name evidence="9" type="ORF">HRV97_14595</name>
</gene>
<keyword evidence="4" id="KW-0812">Transmembrane</keyword>
<comment type="similarity">
    <text evidence="2">Belongs to the OmpP1/FadL family.</text>
</comment>
<evidence type="ECO:0000256" key="2">
    <source>
        <dbReference type="ARBA" id="ARBA00008163"/>
    </source>
</evidence>
<dbReference type="RefSeq" id="WP_174195043.1">
    <property type="nucleotide sequence ID" value="NZ_JABULH010000007.1"/>
</dbReference>
<name>A0ABX2JIY9_9SPHN</name>